<protein>
    <recommendedName>
        <fullName evidence="3">Type VI secretion system baseplate subunit TssG</fullName>
    </recommendedName>
</protein>
<name>A0A840TVH4_9BACT</name>
<dbReference type="RefSeq" id="WP_184175901.1">
    <property type="nucleotide sequence ID" value="NZ_JACHGF010000006.1"/>
</dbReference>
<proteinExistence type="predicted"/>
<evidence type="ECO:0008006" key="3">
    <source>
        <dbReference type="Google" id="ProtNLM"/>
    </source>
</evidence>
<gene>
    <name evidence="1" type="ORF">HNQ92_003742</name>
</gene>
<evidence type="ECO:0000313" key="2">
    <source>
        <dbReference type="Proteomes" id="UP000557307"/>
    </source>
</evidence>
<reference evidence="1 2" key="1">
    <citation type="submission" date="2020-08" db="EMBL/GenBank/DDBJ databases">
        <title>Genomic Encyclopedia of Type Strains, Phase IV (KMG-IV): sequencing the most valuable type-strain genomes for metagenomic binning, comparative biology and taxonomic classification.</title>
        <authorList>
            <person name="Goeker M."/>
        </authorList>
    </citation>
    <scope>NUCLEOTIDE SEQUENCE [LARGE SCALE GENOMIC DNA]</scope>
    <source>
        <strain evidence="1 2">DSM 105074</strain>
    </source>
</reference>
<sequence>MEPITYYAERLNHLPVDLRAEVVLADMLEEGILLDDLILNPVGAFGRASGRDIHRAEWTELPHSVKKWLKIDLNRNGLYDLLPEGLFHQPTNGGTATSKEAILLEMKIQHQREQAARRFFLPIEQEFFRQRIRIEQEERTLPFTRESVSSDDFLGQFWNLPDFLTPSQTKRLLYLLPIMHRIAGNLTAMADCFEQLIEERVSLQMAPPGHNPRQVAPPKPHLALLGQWQLGNNSVFDGWLRDEEPLLQITVHIDRQERVGTYLPGNNGQRLVEWLSDYLVPLDAGVNIELDTSSLENTFLLASDDHCGRLDFTTCL</sequence>
<organism evidence="1 2">
    <name type="scientific">Rhabdobacter roseus</name>
    <dbReference type="NCBI Taxonomy" id="1655419"/>
    <lineage>
        <taxon>Bacteria</taxon>
        <taxon>Pseudomonadati</taxon>
        <taxon>Bacteroidota</taxon>
        <taxon>Cytophagia</taxon>
        <taxon>Cytophagales</taxon>
        <taxon>Cytophagaceae</taxon>
        <taxon>Rhabdobacter</taxon>
    </lineage>
</organism>
<dbReference type="Proteomes" id="UP000557307">
    <property type="component" value="Unassembled WGS sequence"/>
</dbReference>
<dbReference type="Pfam" id="PF06996">
    <property type="entry name" value="T6SS_TssG"/>
    <property type="match status" value="1"/>
</dbReference>
<keyword evidence="2" id="KW-1185">Reference proteome</keyword>
<evidence type="ECO:0000313" key="1">
    <source>
        <dbReference type="EMBL" id="MBB5285582.1"/>
    </source>
</evidence>
<accession>A0A840TVH4</accession>
<dbReference type="EMBL" id="JACHGF010000006">
    <property type="protein sequence ID" value="MBB5285582.1"/>
    <property type="molecule type" value="Genomic_DNA"/>
</dbReference>
<dbReference type="AlphaFoldDB" id="A0A840TVH4"/>
<dbReference type="InterPro" id="IPR010732">
    <property type="entry name" value="T6SS_TssG-like"/>
</dbReference>
<comment type="caution">
    <text evidence="1">The sequence shown here is derived from an EMBL/GenBank/DDBJ whole genome shotgun (WGS) entry which is preliminary data.</text>
</comment>